<evidence type="ECO:0000313" key="2">
    <source>
        <dbReference type="EMBL" id="PQN11070.1"/>
    </source>
</evidence>
<dbReference type="EMBL" id="PUGT01000035">
    <property type="protein sequence ID" value="PQN11070.1"/>
    <property type="molecule type" value="Genomic_DNA"/>
</dbReference>
<proteinExistence type="predicted"/>
<organism evidence="2 3">
    <name type="scientific">Shigella dysenteriae</name>
    <dbReference type="NCBI Taxonomy" id="622"/>
    <lineage>
        <taxon>Bacteria</taxon>
        <taxon>Pseudomonadati</taxon>
        <taxon>Pseudomonadota</taxon>
        <taxon>Gammaproteobacteria</taxon>
        <taxon>Enterobacterales</taxon>
        <taxon>Enterobacteriaceae</taxon>
        <taxon>Shigella</taxon>
    </lineage>
</organism>
<reference evidence="2 3" key="1">
    <citation type="submission" date="2018-02" db="EMBL/GenBank/DDBJ databases">
        <title>Distribution and characterization of Shiga toxin converting temperate phage carried by Shigella flexneri in Hispaniola.</title>
        <authorList>
            <person name="Fogolari M."/>
            <person name="Mavian C."/>
            <person name="Angeletti S."/>
            <person name="Salemi M."/>
            <person name="Lampel K.A."/>
            <person name="Maurelli A.T."/>
        </authorList>
    </citation>
    <scope>NUCLEOTIDE SEQUENCE [LARGE SCALE GENOMIC DNA]</scope>
    <source>
        <strain evidence="2 3">BS979</strain>
    </source>
</reference>
<gene>
    <name evidence="2" type="ORF">C5K18_03030</name>
</gene>
<accession>A0A1S9K247</accession>
<dbReference type="Proteomes" id="UP000238186">
    <property type="component" value="Unassembled WGS sequence"/>
</dbReference>
<name>A0A1S9K247_SHIDY</name>
<evidence type="ECO:0000256" key="1">
    <source>
        <dbReference type="SAM" id="MobiDB-lite"/>
    </source>
</evidence>
<evidence type="ECO:0000313" key="3">
    <source>
        <dbReference type="Proteomes" id="UP000238186"/>
    </source>
</evidence>
<protein>
    <submittedName>
        <fullName evidence="2">Uncharacterized protein</fullName>
    </submittedName>
</protein>
<feature type="region of interest" description="Disordered" evidence="1">
    <location>
        <begin position="1"/>
        <end position="53"/>
    </location>
</feature>
<dbReference type="AlphaFoldDB" id="A0A1S9K247"/>
<feature type="compositionally biased region" description="Gly residues" evidence="1">
    <location>
        <begin position="27"/>
        <end position="43"/>
    </location>
</feature>
<comment type="caution">
    <text evidence="2">The sequence shown here is derived from an EMBL/GenBank/DDBJ whole genome shotgun (WGS) entry which is preliminary data.</text>
</comment>
<sequence>MSTELNSGTVGGFGHMGPNDPYNDGHSGSGSSGGSFNGGGNGGHDNSSGSSYTASFGLITGRHPITVPGTKNINSVDLSAVINNIIHHEGARNNMYLDTANNVRVGVTGTGWQCLATAGISAEGKRTFR</sequence>
<dbReference type="RefSeq" id="WP_000102614.1">
    <property type="nucleotide sequence ID" value="NZ_JAFIRQ010000200.1"/>
</dbReference>